<sequence length="247" mass="28044">MKQNSGLDPSSPIPLYFQLQEILRKQIGAGEYKPGDLIPSEKELQERFGVSRITVRNAINGLVFEDLLVKKQGHGTMVALPRIVEDFSRLKSFTEKMRDLGTDPDRIETRVLRAKRISASQRIGGHLKIPVSDTLIYIKRLRLIDGEPVAVFESYIRAELGIGEDEDFTRSIYEIFEKDHKLKIIGAEKSIEASCAQGEEAALLHLQEGDSTLIIRHTTFAEGNLPIEYAEGVYRADRYKYVVRLKR</sequence>
<dbReference type="PRINTS" id="PR00035">
    <property type="entry name" value="HTHGNTR"/>
</dbReference>
<dbReference type="Gene3D" id="3.40.1410.10">
    <property type="entry name" value="Chorismate lyase-like"/>
    <property type="match status" value="1"/>
</dbReference>
<dbReference type="SUPFAM" id="SSF64288">
    <property type="entry name" value="Chorismate lyase-like"/>
    <property type="match status" value="1"/>
</dbReference>
<organism evidence="5 6">
    <name type="scientific">Sediminispirochaeta smaragdinae (strain DSM 11293 / JCM 15392 / SEBR 4228)</name>
    <name type="common">Spirochaeta smaragdinae</name>
    <dbReference type="NCBI Taxonomy" id="573413"/>
    <lineage>
        <taxon>Bacteria</taxon>
        <taxon>Pseudomonadati</taxon>
        <taxon>Spirochaetota</taxon>
        <taxon>Spirochaetia</taxon>
        <taxon>Spirochaetales</taxon>
        <taxon>Spirochaetaceae</taxon>
        <taxon>Sediminispirochaeta</taxon>
    </lineage>
</organism>
<dbReference type="InterPro" id="IPR036390">
    <property type="entry name" value="WH_DNA-bd_sf"/>
</dbReference>
<dbReference type="Pfam" id="PF00392">
    <property type="entry name" value="GntR"/>
    <property type="match status" value="1"/>
</dbReference>
<proteinExistence type="predicted"/>
<evidence type="ECO:0000313" key="6">
    <source>
        <dbReference type="Proteomes" id="UP000002318"/>
    </source>
</evidence>
<dbReference type="InterPro" id="IPR000524">
    <property type="entry name" value="Tscrpt_reg_HTH_GntR"/>
</dbReference>
<name>E1R5Y1_SEDSS</name>
<dbReference type="InterPro" id="IPR028978">
    <property type="entry name" value="Chorismate_lyase_/UTRA_dom_sf"/>
</dbReference>
<dbReference type="EMBL" id="CP002116">
    <property type="protein sequence ID" value="ADK80746.1"/>
    <property type="molecule type" value="Genomic_DNA"/>
</dbReference>
<dbReference type="PROSITE" id="PS50949">
    <property type="entry name" value="HTH_GNTR"/>
    <property type="match status" value="1"/>
</dbReference>
<dbReference type="SMART" id="SM00345">
    <property type="entry name" value="HTH_GNTR"/>
    <property type="match status" value="1"/>
</dbReference>
<dbReference type="Gene3D" id="1.10.10.10">
    <property type="entry name" value="Winged helix-like DNA-binding domain superfamily/Winged helix DNA-binding domain"/>
    <property type="match status" value="1"/>
</dbReference>
<dbReference type="KEGG" id="ssm:Spirs_1619"/>
<keyword evidence="1" id="KW-0805">Transcription regulation</keyword>
<dbReference type="STRING" id="573413.Spirs_1619"/>
<dbReference type="RefSeq" id="WP_013254210.1">
    <property type="nucleotide sequence ID" value="NC_014364.1"/>
</dbReference>
<dbReference type="eggNOG" id="COG2188">
    <property type="taxonomic scope" value="Bacteria"/>
</dbReference>
<feature type="domain" description="HTH gntR-type" evidence="4">
    <location>
        <begin position="13"/>
        <end position="81"/>
    </location>
</feature>
<protein>
    <submittedName>
        <fullName evidence="5">Transcriptional regulator, GntR family</fullName>
    </submittedName>
</protein>
<evidence type="ECO:0000256" key="2">
    <source>
        <dbReference type="ARBA" id="ARBA00023125"/>
    </source>
</evidence>
<keyword evidence="6" id="KW-1185">Reference proteome</keyword>
<dbReference type="AlphaFoldDB" id="E1R5Y1"/>
<dbReference type="InterPro" id="IPR050679">
    <property type="entry name" value="Bact_HTH_transcr_reg"/>
</dbReference>
<dbReference type="SUPFAM" id="SSF46785">
    <property type="entry name" value="Winged helix' DNA-binding domain"/>
    <property type="match status" value="1"/>
</dbReference>
<keyword evidence="2" id="KW-0238">DNA-binding</keyword>
<keyword evidence="3" id="KW-0804">Transcription</keyword>
<evidence type="ECO:0000313" key="5">
    <source>
        <dbReference type="EMBL" id="ADK80746.1"/>
    </source>
</evidence>
<dbReference type="PANTHER" id="PTHR44846">
    <property type="entry name" value="MANNOSYL-D-GLYCERATE TRANSPORT/METABOLISM SYSTEM REPRESSOR MNGR-RELATED"/>
    <property type="match status" value="1"/>
</dbReference>
<dbReference type="Pfam" id="PF07702">
    <property type="entry name" value="UTRA"/>
    <property type="match status" value="1"/>
</dbReference>
<dbReference type="Proteomes" id="UP000002318">
    <property type="component" value="Chromosome"/>
</dbReference>
<dbReference type="InterPro" id="IPR011663">
    <property type="entry name" value="UTRA"/>
</dbReference>
<dbReference type="GO" id="GO:0003700">
    <property type="term" value="F:DNA-binding transcription factor activity"/>
    <property type="evidence" value="ECO:0007669"/>
    <property type="project" value="InterPro"/>
</dbReference>
<evidence type="ECO:0000256" key="3">
    <source>
        <dbReference type="ARBA" id="ARBA00023163"/>
    </source>
</evidence>
<evidence type="ECO:0000256" key="1">
    <source>
        <dbReference type="ARBA" id="ARBA00023015"/>
    </source>
</evidence>
<dbReference type="InterPro" id="IPR036388">
    <property type="entry name" value="WH-like_DNA-bd_sf"/>
</dbReference>
<gene>
    <name evidence="5" type="ordered locus">Spirs_1619</name>
</gene>
<dbReference type="HOGENOM" id="CLU_063236_8_2_12"/>
<evidence type="ECO:0000259" key="4">
    <source>
        <dbReference type="PROSITE" id="PS50949"/>
    </source>
</evidence>
<dbReference type="PANTHER" id="PTHR44846:SF1">
    <property type="entry name" value="MANNOSYL-D-GLYCERATE TRANSPORT_METABOLISM SYSTEM REPRESSOR MNGR-RELATED"/>
    <property type="match status" value="1"/>
</dbReference>
<dbReference type="OrthoDB" id="369590at2"/>
<dbReference type="SMART" id="SM00866">
    <property type="entry name" value="UTRA"/>
    <property type="match status" value="1"/>
</dbReference>
<accession>E1R5Y1</accession>
<dbReference type="FunFam" id="1.10.10.10:FF:000079">
    <property type="entry name" value="GntR family transcriptional regulator"/>
    <property type="match status" value="1"/>
</dbReference>
<dbReference type="CDD" id="cd07377">
    <property type="entry name" value="WHTH_GntR"/>
    <property type="match status" value="1"/>
</dbReference>
<dbReference type="GO" id="GO:0003677">
    <property type="term" value="F:DNA binding"/>
    <property type="evidence" value="ECO:0007669"/>
    <property type="project" value="UniProtKB-KW"/>
</dbReference>
<reference evidence="5 6" key="1">
    <citation type="journal article" date="2010" name="Stand. Genomic Sci.">
        <title>Complete genome sequence of Spirochaeta smaragdinae type strain (SEBR 4228).</title>
        <authorList>
            <person name="Mavromatis K."/>
            <person name="Yasawong M."/>
            <person name="Chertkov O."/>
            <person name="Lapidus A."/>
            <person name="Lucas S."/>
            <person name="Nolan M."/>
            <person name="Del Rio T.G."/>
            <person name="Tice H."/>
            <person name="Cheng J.F."/>
            <person name="Pitluck S."/>
            <person name="Liolios K."/>
            <person name="Ivanova N."/>
            <person name="Tapia R."/>
            <person name="Han C."/>
            <person name="Bruce D."/>
            <person name="Goodwin L."/>
            <person name="Pati A."/>
            <person name="Chen A."/>
            <person name="Palaniappan K."/>
            <person name="Land M."/>
            <person name="Hauser L."/>
            <person name="Chang Y.J."/>
            <person name="Jeffries C.D."/>
            <person name="Detter J.C."/>
            <person name="Rohde M."/>
            <person name="Brambilla E."/>
            <person name="Spring S."/>
            <person name="Goker M."/>
            <person name="Sikorski J."/>
            <person name="Woyke T."/>
            <person name="Bristow J."/>
            <person name="Eisen J.A."/>
            <person name="Markowitz V."/>
            <person name="Hugenholtz P."/>
            <person name="Klenk H.P."/>
            <person name="Kyrpides N.C."/>
        </authorList>
    </citation>
    <scope>NUCLEOTIDE SEQUENCE [LARGE SCALE GENOMIC DNA]</scope>
    <source>
        <strain evidence="6">DSM 11293 / JCM 15392 / SEBR 4228</strain>
    </source>
</reference>
<dbReference type="GO" id="GO:0045892">
    <property type="term" value="P:negative regulation of DNA-templated transcription"/>
    <property type="evidence" value="ECO:0007669"/>
    <property type="project" value="TreeGrafter"/>
</dbReference>